<name>A0ABT6X114_9ACTN</name>
<evidence type="ECO:0000313" key="3">
    <source>
        <dbReference type="Proteomes" id="UP001241758"/>
    </source>
</evidence>
<sequence>MLLKPDCLRLGLTGPVESAVAAAGLRIDCRHAVELFPADVRHLWSEYDDRGHPLATSFLDRYLTGGPSEVLLVSGPDAFEAARRVKRQIRSEHAAGPFANVVHGAERRGELARQANHLLGRCDHCAEPFVSDEPALNPARPPGIDFREHFDVAALVDEVWPLTQGVPADPGPVRLDDDATDTAVYLGPDRAHTLDSTVTALWFALPGVTPRQAVLLAMHAGFSGGTPIAVGGRRALRRCLRTLHEHGIRNCGKGPCPPVRPG</sequence>
<organism evidence="2 3">
    <name type="scientific">Actinoplanes sandaracinus</name>
    <dbReference type="NCBI Taxonomy" id="3045177"/>
    <lineage>
        <taxon>Bacteria</taxon>
        <taxon>Bacillati</taxon>
        <taxon>Actinomycetota</taxon>
        <taxon>Actinomycetes</taxon>
        <taxon>Micromonosporales</taxon>
        <taxon>Micromonosporaceae</taxon>
        <taxon>Actinoplanes</taxon>
    </lineage>
</organism>
<comment type="similarity">
    <text evidence="1">Belongs to the NDK family.</text>
</comment>
<keyword evidence="2" id="KW-0418">Kinase</keyword>
<gene>
    <name evidence="2" type="ORF">QLQ12_43730</name>
</gene>
<keyword evidence="2" id="KW-0808">Transferase</keyword>
<accession>A0ABT6X114</accession>
<dbReference type="EMBL" id="JASCTH010000047">
    <property type="protein sequence ID" value="MDI6105515.1"/>
    <property type="molecule type" value="Genomic_DNA"/>
</dbReference>
<comment type="caution">
    <text evidence="2">The sequence shown here is derived from an EMBL/GenBank/DDBJ whole genome shotgun (WGS) entry which is preliminary data.</text>
</comment>
<evidence type="ECO:0000313" key="2">
    <source>
        <dbReference type="EMBL" id="MDI6105515.1"/>
    </source>
</evidence>
<dbReference type="InterPro" id="IPR036850">
    <property type="entry name" value="NDK-like_dom_sf"/>
</dbReference>
<reference evidence="2 3" key="1">
    <citation type="submission" date="2023-05" db="EMBL/GenBank/DDBJ databases">
        <title>Actinoplanes sp. NEAU-A12 genome sequencing.</title>
        <authorList>
            <person name="Wang Z.-S."/>
        </authorList>
    </citation>
    <scope>NUCLEOTIDE SEQUENCE [LARGE SCALE GENOMIC DNA]</scope>
    <source>
        <strain evidence="2 3">NEAU-A12</strain>
    </source>
</reference>
<dbReference type="Proteomes" id="UP001241758">
    <property type="component" value="Unassembled WGS sequence"/>
</dbReference>
<dbReference type="GO" id="GO:0016301">
    <property type="term" value="F:kinase activity"/>
    <property type="evidence" value="ECO:0007669"/>
    <property type="project" value="UniProtKB-KW"/>
</dbReference>
<comment type="caution">
    <text evidence="1">Lacks conserved residue(s) required for the propagation of feature annotation.</text>
</comment>
<dbReference type="Gene3D" id="3.30.70.141">
    <property type="entry name" value="Nucleoside diphosphate kinase-like domain"/>
    <property type="match status" value="1"/>
</dbReference>
<proteinExistence type="inferred from homology"/>
<evidence type="ECO:0000256" key="1">
    <source>
        <dbReference type="PROSITE-ProRule" id="PRU00706"/>
    </source>
</evidence>
<dbReference type="PROSITE" id="PS51374">
    <property type="entry name" value="NDPK_LIKE"/>
    <property type="match status" value="1"/>
</dbReference>
<keyword evidence="3" id="KW-1185">Reference proteome</keyword>
<dbReference type="SUPFAM" id="SSF54919">
    <property type="entry name" value="Nucleoside diphosphate kinase, NDK"/>
    <property type="match status" value="1"/>
</dbReference>
<protein>
    <submittedName>
        <fullName evidence="2">Nucleoside-diphosphate kinase</fullName>
    </submittedName>
</protein>